<dbReference type="RefSeq" id="WP_344721049.1">
    <property type="nucleotide sequence ID" value="NZ_BAAAUS010000007.1"/>
</dbReference>
<dbReference type="PIRSF" id="PIRSF006092">
    <property type="entry name" value="GreA_GreB"/>
    <property type="match status" value="1"/>
</dbReference>
<organism evidence="2 3">
    <name type="scientific">Pseudonocardia yunnanensis</name>
    <dbReference type="NCBI Taxonomy" id="58107"/>
    <lineage>
        <taxon>Bacteria</taxon>
        <taxon>Bacillati</taxon>
        <taxon>Actinomycetota</taxon>
        <taxon>Actinomycetes</taxon>
        <taxon>Pseudonocardiales</taxon>
        <taxon>Pseudonocardiaceae</taxon>
        <taxon>Pseudonocardia</taxon>
    </lineage>
</organism>
<keyword evidence="2" id="KW-0251">Elongation factor</keyword>
<dbReference type="InterPro" id="IPR036805">
    <property type="entry name" value="Tscrpt_elong_fac_GreA/B_N_sf"/>
</dbReference>
<name>A0ABW4EU28_9PSEU</name>
<proteinExistence type="predicted"/>
<evidence type="ECO:0000313" key="2">
    <source>
        <dbReference type="EMBL" id="MFD1517505.1"/>
    </source>
</evidence>
<gene>
    <name evidence="2" type="ORF">ACFSJD_08405</name>
</gene>
<protein>
    <submittedName>
        <fullName evidence="2">GreA/GreB family elongation factor</fullName>
    </submittedName>
</protein>
<comment type="caution">
    <text evidence="2">The sequence shown here is derived from an EMBL/GenBank/DDBJ whole genome shotgun (WGS) entry which is preliminary data.</text>
</comment>
<keyword evidence="2" id="KW-0648">Protein biosynthesis</keyword>
<dbReference type="Pfam" id="PF01272">
    <property type="entry name" value="GreA_GreB"/>
    <property type="match status" value="1"/>
</dbReference>
<evidence type="ECO:0000259" key="1">
    <source>
        <dbReference type="Pfam" id="PF01272"/>
    </source>
</evidence>
<accession>A0ABW4EU28</accession>
<sequence length="158" mass="17188">MNDQPSGRGPRLTSEIQQRLEQELAELSAQRHELVEAVGENDAVEDYGDQAQRLERVDDLGRVTDRIREITEVLAGRTERSAADALPDGTEVTVRFSDGTTNTMLVVAIPEEAPDPTQTVTRDSPLGRALVRARAGDKITYLGPDGEIAAEVIAVQLP</sequence>
<dbReference type="InterPro" id="IPR001437">
    <property type="entry name" value="Tscrpt_elong_fac_GreA/B_C"/>
</dbReference>
<dbReference type="EMBL" id="JBHUCO010000009">
    <property type="protein sequence ID" value="MFD1517505.1"/>
    <property type="molecule type" value="Genomic_DNA"/>
</dbReference>
<dbReference type="InterPro" id="IPR036953">
    <property type="entry name" value="GreA/GreB_C_sf"/>
</dbReference>
<evidence type="ECO:0000313" key="3">
    <source>
        <dbReference type="Proteomes" id="UP001597114"/>
    </source>
</evidence>
<dbReference type="PANTHER" id="PTHR30437:SF4">
    <property type="entry name" value="TRANSCRIPTION ELONGATION FACTOR GREA"/>
    <property type="match status" value="1"/>
</dbReference>
<dbReference type="Gene3D" id="1.10.287.180">
    <property type="entry name" value="Transcription elongation factor, GreA/GreB, N-terminal domain"/>
    <property type="match status" value="1"/>
</dbReference>
<dbReference type="InterPro" id="IPR023459">
    <property type="entry name" value="Tscrpt_elong_fac_GreA/B_fam"/>
</dbReference>
<dbReference type="Gene3D" id="3.10.50.30">
    <property type="entry name" value="Transcription elongation factor, GreA/GreB, C-terminal domain"/>
    <property type="match status" value="1"/>
</dbReference>
<dbReference type="NCBIfam" id="NF004548">
    <property type="entry name" value="PRK05892.1"/>
    <property type="match status" value="1"/>
</dbReference>
<dbReference type="PANTHER" id="PTHR30437">
    <property type="entry name" value="TRANSCRIPTION ELONGATION FACTOR GREA"/>
    <property type="match status" value="1"/>
</dbReference>
<dbReference type="SUPFAM" id="SSF54534">
    <property type="entry name" value="FKBP-like"/>
    <property type="match status" value="1"/>
</dbReference>
<reference evidence="3" key="1">
    <citation type="journal article" date="2019" name="Int. J. Syst. Evol. Microbiol.">
        <title>The Global Catalogue of Microorganisms (GCM) 10K type strain sequencing project: providing services to taxonomists for standard genome sequencing and annotation.</title>
        <authorList>
            <consortium name="The Broad Institute Genomics Platform"/>
            <consortium name="The Broad Institute Genome Sequencing Center for Infectious Disease"/>
            <person name="Wu L."/>
            <person name="Ma J."/>
        </authorList>
    </citation>
    <scope>NUCLEOTIDE SEQUENCE [LARGE SCALE GENOMIC DNA]</scope>
    <source>
        <strain evidence="3">CCM 7043</strain>
    </source>
</reference>
<feature type="domain" description="Transcription elongation factor GreA/GreB C-terminal" evidence="1">
    <location>
        <begin position="89"/>
        <end position="156"/>
    </location>
</feature>
<keyword evidence="3" id="KW-1185">Reference proteome</keyword>
<dbReference type="GO" id="GO:0003746">
    <property type="term" value="F:translation elongation factor activity"/>
    <property type="evidence" value="ECO:0007669"/>
    <property type="project" value="UniProtKB-KW"/>
</dbReference>
<dbReference type="Proteomes" id="UP001597114">
    <property type="component" value="Unassembled WGS sequence"/>
</dbReference>